<accession>A0A8X7NX03</accession>
<evidence type="ECO:0000256" key="1">
    <source>
        <dbReference type="ARBA" id="ARBA00004167"/>
    </source>
</evidence>
<dbReference type="OrthoDB" id="8891264at2759"/>
<evidence type="ECO:0000256" key="6">
    <source>
        <dbReference type="ARBA" id="ARBA00022989"/>
    </source>
</evidence>
<dbReference type="Gene3D" id="3.30.200.20">
    <property type="entry name" value="Phosphorylase Kinase, domain 1"/>
    <property type="match status" value="1"/>
</dbReference>
<reference evidence="11 12" key="1">
    <citation type="submission" date="2020-02" db="EMBL/GenBank/DDBJ databases">
        <authorList>
            <person name="Ma Q."/>
            <person name="Huang Y."/>
            <person name="Song X."/>
            <person name="Pei D."/>
        </authorList>
    </citation>
    <scope>NUCLEOTIDE SEQUENCE [LARGE SCALE GENOMIC DNA]</scope>
    <source>
        <strain evidence="11">Sxm20200214</strain>
        <tissue evidence="11">Leaf</tissue>
    </source>
</reference>
<comment type="caution">
    <text evidence="11">The sequence shown here is derived from an EMBL/GenBank/DDBJ whole genome shotgun (WGS) entry which is preliminary data.</text>
</comment>
<dbReference type="PANTHER" id="PTHR47986:SF1">
    <property type="entry name" value="OS04G0685900 PROTEIN"/>
    <property type="match status" value="1"/>
</dbReference>
<keyword evidence="12" id="KW-1185">Reference proteome</keyword>
<keyword evidence="9" id="KW-0325">Glycoprotein</keyword>
<dbReference type="InterPro" id="IPR011009">
    <property type="entry name" value="Kinase-like_dom_sf"/>
</dbReference>
<sequence length="64" mass="7421">MDGDLIGIETFKCEASVLTKIHHPNFVVLLGYCIEGEEKLLVYQFMHQGPLSKHLYHWFISQKS</sequence>
<feature type="domain" description="Serine-threonine/tyrosine-protein kinase catalytic" evidence="10">
    <location>
        <begin position="9"/>
        <end position="56"/>
    </location>
</feature>
<evidence type="ECO:0000256" key="4">
    <source>
        <dbReference type="ARBA" id="ARBA00022729"/>
    </source>
</evidence>
<comment type="subcellular location">
    <subcellularLocation>
        <location evidence="1">Membrane</location>
        <topology evidence="1">Single-pass membrane protein</topology>
    </subcellularLocation>
</comment>
<evidence type="ECO:0000256" key="3">
    <source>
        <dbReference type="ARBA" id="ARBA00022692"/>
    </source>
</evidence>
<name>A0A8X7NX03_BRACI</name>
<evidence type="ECO:0000256" key="5">
    <source>
        <dbReference type="ARBA" id="ARBA00022737"/>
    </source>
</evidence>
<dbReference type="SUPFAM" id="SSF56112">
    <property type="entry name" value="Protein kinase-like (PK-like)"/>
    <property type="match status" value="1"/>
</dbReference>
<keyword evidence="7" id="KW-0472">Membrane</keyword>
<dbReference type="InterPro" id="IPR001245">
    <property type="entry name" value="Ser-Thr/Tyr_kinase_cat_dom"/>
</dbReference>
<gene>
    <name evidence="11" type="ORF">Bca52824_091783</name>
</gene>
<keyword evidence="6" id="KW-1133">Transmembrane helix</keyword>
<evidence type="ECO:0000256" key="8">
    <source>
        <dbReference type="ARBA" id="ARBA00023170"/>
    </source>
</evidence>
<keyword evidence="5" id="KW-0677">Repeat</keyword>
<evidence type="ECO:0000259" key="10">
    <source>
        <dbReference type="Pfam" id="PF07714"/>
    </source>
</evidence>
<dbReference type="Proteomes" id="UP000886595">
    <property type="component" value="Unassembled WGS sequence"/>
</dbReference>
<evidence type="ECO:0000313" key="12">
    <source>
        <dbReference type="Proteomes" id="UP000886595"/>
    </source>
</evidence>
<evidence type="ECO:0000313" key="11">
    <source>
        <dbReference type="EMBL" id="KAG2239439.1"/>
    </source>
</evidence>
<keyword evidence="4" id="KW-0732">Signal</keyword>
<organism evidence="11 12">
    <name type="scientific">Brassica carinata</name>
    <name type="common">Ethiopian mustard</name>
    <name type="synonym">Abyssinian cabbage</name>
    <dbReference type="NCBI Taxonomy" id="52824"/>
    <lineage>
        <taxon>Eukaryota</taxon>
        <taxon>Viridiplantae</taxon>
        <taxon>Streptophyta</taxon>
        <taxon>Embryophyta</taxon>
        <taxon>Tracheophyta</taxon>
        <taxon>Spermatophyta</taxon>
        <taxon>Magnoliopsida</taxon>
        <taxon>eudicotyledons</taxon>
        <taxon>Gunneridae</taxon>
        <taxon>Pentapetalae</taxon>
        <taxon>rosids</taxon>
        <taxon>malvids</taxon>
        <taxon>Brassicales</taxon>
        <taxon>Brassicaceae</taxon>
        <taxon>Brassiceae</taxon>
        <taxon>Brassica</taxon>
    </lineage>
</organism>
<dbReference type="Pfam" id="PF07714">
    <property type="entry name" value="PK_Tyr_Ser-Thr"/>
    <property type="match status" value="1"/>
</dbReference>
<evidence type="ECO:0000256" key="9">
    <source>
        <dbReference type="ARBA" id="ARBA00023180"/>
    </source>
</evidence>
<dbReference type="InterPro" id="IPR052422">
    <property type="entry name" value="Auxin_Ser/Thr_Kinase"/>
</dbReference>
<dbReference type="GO" id="GO:0016020">
    <property type="term" value="C:membrane"/>
    <property type="evidence" value="ECO:0007669"/>
    <property type="project" value="UniProtKB-SubCell"/>
</dbReference>
<protein>
    <recommendedName>
        <fullName evidence="10">Serine-threonine/tyrosine-protein kinase catalytic domain-containing protein</fullName>
    </recommendedName>
</protein>
<evidence type="ECO:0000256" key="2">
    <source>
        <dbReference type="ARBA" id="ARBA00022614"/>
    </source>
</evidence>
<evidence type="ECO:0000256" key="7">
    <source>
        <dbReference type="ARBA" id="ARBA00023136"/>
    </source>
</evidence>
<dbReference type="AlphaFoldDB" id="A0A8X7NX03"/>
<keyword evidence="8" id="KW-0675">Receptor</keyword>
<proteinExistence type="predicted"/>
<keyword evidence="2" id="KW-0433">Leucine-rich repeat</keyword>
<dbReference type="EMBL" id="JAAMPC010001600">
    <property type="protein sequence ID" value="KAG2239439.1"/>
    <property type="molecule type" value="Genomic_DNA"/>
</dbReference>
<dbReference type="PANTHER" id="PTHR47986">
    <property type="entry name" value="OSJNBA0070M12.3 PROTEIN"/>
    <property type="match status" value="1"/>
</dbReference>
<dbReference type="GO" id="GO:0004672">
    <property type="term" value="F:protein kinase activity"/>
    <property type="evidence" value="ECO:0007669"/>
    <property type="project" value="InterPro"/>
</dbReference>
<keyword evidence="3" id="KW-0812">Transmembrane</keyword>